<dbReference type="EMBL" id="JACEZT010000023">
    <property type="protein sequence ID" value="MBA5640033.1"/>
    <property type="molecule type" value="Genomic_DNA"/>
</dbReference>
<dbReference type="InterPro" id="IPR029044">
    <property type="entry name" value="Nucleotide-diphossugar_trans"/>
</dbReference>
<organism evidence="2 3">
    <name type="scientific">Rugamonas brunnea</name>
    <dbReference type="NCBI Taxonomy" id="2758569"/>
    <lineage>
        <taxon>Bacteria</taxon>
        <taxon>Pseudomonadati</taxon>
        <taxon>Pseudomonadota</taxon>
        <taxon>Betaproteobacteria</taxon>
        <taxon>Burkholderiales</taxon>
        <taxon>Oxalobacteraceae</taxon>
        <taxon>Telluria group</taxon>
        <taxon>Rugamonas</taxon>
    </lineage>
</organism>
<evidence type="ECO:0000313" key="3">
    <source>
        <dbReference type="Proteomes" id="UP000534388"/>
    </source>
</evidence>
<gene>
    <name evidence="2" type="ORF">H3H37_23505</name>
</gene>
<dbReference type="Gene3D" id="3.90.550.10">
    <property type="entry name" value="Spore Coat Polysaccharide Biosynthesis Protein SpsA, Chain A"/>
    <property type="match status" value="1"/>
</dbReference>
<dbReference type="PANTHER" id="PTHR43685:SF2">
    <property type="entry name" value="GLYCOSYLTRANSFERASE 2-LIKE DOMAIN-CONTAINING PROTEIN"/>
    <property type="match status" value="1"/>
</dbReference>
<dbReference type="PANTHER" id="PTHR43685">
    <property type="entry name" value="GLYCOSYLTRANSFERASE"/>
    <property type="match status" value="1"/>
</dbReference>
<keyword evidence="3" id="KW-1185">Reference proteome</keyword>
<dbReference type="InterPro" id="IPR001173">
    <property type="entry name" value="Glyco_trans_2-like"/>
</dbReference>
<evidence type="ECO:0000313" key="2">
    <source>
        <dbReference type="EMBL" id="MBA5640033.1"/>
    </source>
</evidence>
<protein>
    <submittedName>
        <fullName evidence="2">Glycosyltransferase family 2 protein</fullName>
    </submittedName>
</protein>
<feature type="domain" description="Glycosyltransferase 2-like" evidence="1">
    <location>
        <begin position="7"/>
        <end position="135"/>
    </location>
</feature>
<dbReference type="CDD" id="cd00761">
    <property type="entry name" value="Glyco_tranf_GTA_type"/>
    <property type="match status" value="1"/>
</dbReference>
<dbReference type="Proteomes" id="UP000534388">
    <property type="component" value="Unassembled WGS sequence"/>
</dbReference>
<dbReference type="GO" id="GO:0016740">
    <property type="term" value="F:transferase activity"/>
    <property type="evidence" value="ECO:0007669"/>
    <property type="project" value="UniProtKB-KW"/>
</dbReference>
<dbReference type="RefSeq" id="WP_182167072.1">
    <property type="nucleotide sequence ID" value="NZ_JACEZT010000023.1"/>
</dbReference>
<proteinExistence type="predicted"/>
<reference evidence="2 3" key="1">
    <citation type="submission" date="2020-07" db="EMBL/GenBank/DDBJ databases">
        <title>Novel species isolated from subtropical streams in China.</title>
        <authorList>
            <person name="Lu H."/>
        </authorList>
    </citation>
    <scope>NUCLEOTIDE SEQUENCE [LARGE SCALE GENOMIC DNA]</scope>
    <source>
        <strain evidence="2 3">LX20W</strain>
    </source>
</reference>
<dbReference type="SUPFAM" id="SSF53448">
    <property type="entry name" value="Nucleotide-diphospho-sugar transferases"/>
    <property type="match status" value="1"/>
</dbReference>
<dbReference type="InterPro" id="IPR050834">
    <property type="entry name" value="Glycosyltransf_2"/>
</dbReference>
<comment type="caution">
    <text evidence="2">The sequence shown here is derived from an EMBL/GenBank/DDBJ whole genome shotgun (WGS) entry which is preliminary data.</text>
</comment>
<dbReference type="Pfam" id="PF00535">
    <property type="entry name" value="Glycos_transf_2"/>
    <property type="match status" value="1"/>
</dbReference>
<evidence type="ECO:0000259" key="1">
    <source>
        <dbReference type="Pfam" id="PF00535"/>
    </source>
</evidence>
<name>A0A7W2IE61_9BURK</name>
<sequence length="364" mass="40139">MSHTSISIVMAAYNAAPFISDTLERIAGQMTAAHELIVVDDGSRDDTAGQVRAIQARHPALRIVLHQQANTGIAGARNAGLALAGGQYLAFIDSDDRLRPGALAALDAVIAREQPDVISTAFRFWHPDAPHKDRDVQLSYPAGRRIEGQDAILVPFFNDRHTYLWNNVCKREVYARLPQPPFPTGRLFEDLSVVPLLLAHCRSMVYLPFVLLDYRQHPASITKAVSARWCEDVVTALASARAPLAQTGISAAVQQRFDATVCDFYVSTVKCSYQLPGGEGKAVRARLRAIFLSSLFTPVEQLRASLSAPGASKADRRNARQLGQILRGAWLFHLRQTASRQFKLWRRARNKRKPGSGHTVAQDA</sequence>
<keyword evidence="2" id="KW-0808">Transferase</keyword>
<accession>A0A7W2IE61</accession>
<dbReference type="AlphaFoldDB" id="A0A7W2IE61"/>